<evidence type="ECO:0000256" key="1">
    <source>
        <dbReference type="ARBA" id="ARBA00022737"/>
    </source>
</evidence>
<dbReference type="Proteomes" id="UP000187406">
    <property type="component" value="Unassembled WGS sequence"/>
</dbReference>
<dbReference type="Pfam" id="PF01535">
    <property type="entry name" value="PPR"/>
    <property type="match status" value="3"/>
</dbReference>
<feature type="repeat" description="PPR" evidence="2">
    <location>
        <begin position="303"/>
        <end position="337"/>
    </location>
</feature>
<dbReference type="InterPro" id="IPR002885">
    <property type="entry name" value="PPR_rpt"/>
</dbReference>
<dbReference type="GO" id="GO:0003723">
    <property type="term" value="F:RNA binding"/>
    <property type="evidence" value="ECO:0007669"/>
    <property type="project" value="InterPro"/>
</dbReference>
<keyword evidence="4" id="KW-1185">Reference proteome</keyword>
<dbReference type="EMBL" id="BDDD01002722">
    <property type="protein sequence ID" value="GAV82793.1"/>
    <property type="molecule type" value="Genomic_DNA"/>
</dbReference>
<gene>
    <name evidence="3" type="ORF">CFOL_v3_26244</name>
</gene>
<name>A0A1Q3CRU3_CEPFO</name>
<dbReference type="Gene3D" id="1.25.40.10">
    <property type="entry name" value="Tetratricopeptide repeat domain"/>
    <property type="match status" value="4"/>
</dbReference>
<reference evidence="4" key="1">
    <citation type="submission" date="2016-04" db="EMBL/GenBank/DDBJ databases">
        <title>Cephalotus genome sequencing.</title>
        <authorList>
            <person name="Fukushima K."/>
            <person name="Hasebe M."/>
            <person name="Fang X."/>
        </authorList>
    </citation>
    <scope>NUCLEOTIDE SEQUENCE [LARGE SCALE GENOMIC DNA]</scope>
    <source>
        <strain evidence="4">cv. St1</strain>
    </source>
</reference>
<feature type="repeat" description="PPR" evidence="2">
    <location>
        <begin position="272"/>
        <end position="302"/>
    </location>
</feature>
<evidence type="ECO:0000313" key="3">
    <source>
        <dbReference type="EMBL" id="GAV82793.1"/>
    </source>
</evidence>
<sequence length="617" mass="69128">MKIGSSILKICQPKILNLPISNLSNPKWICSHYHNFSLSLLEKPLKHQNHLNQVLSQAIASGLFTDPFISSKLLNSLPYSHDLTLSHTLFSQIKNPNIFAYNVMLKSFSHSQSPLLVITLYNQMQLCNDILPDNYTFPFVLKACGRLLVLHKGLEVHCLSVKLGFECEVFVQNALISMYSMCGVVEIARRVFYMIPVFVRDVVSWNSMVSGYLQSDCNLDALKVFVEMLGDPFVILDDVSLVSVFSGCGKMGFLDLGSNIHGLIVKNGFDLNVFSGSSLIDMYAKCGCMDDARKVFDRILDRNVVCWTSMIVGYAQLHMFKEAIELFREMQLGGIVADATLVACVLSASGHLGALDQGRWVHRYCEKNGIDMNLSVRNALIDLYSKCGDIEKSLEVFNELSKKDVISWTAMISGLAMNGKFDESLSLFVQMEKFSDVRPNEVTFLGVLSACSHGGFIDKGFHYLRSMTQIYNLTPRIAHYGCIVDLLGRANLLEEAESFIRAMPIQPDVAMWRSLLFACTSHGNVKLAELAASKIEELEPRSCGERVLLSNMYASVSRWSDVKRVRKSMADGKIQKHPGCSFIELNGFVHEFFVADNSHSQLEDIYETLIGIDKVLR</sequence>
<keyword evidence="1" id="KW-0677">Repeat</keyword>
<accession>A0A1Q3CRU3</accession>
<dbReference type="AlphaFoldDB" id="A0A1Q3CRU3"/>
<dbReference type="InterPro" id="IPR046848">
    <property type="entry name" value="E_motif"/>
</dbReference>
<evidence type="ECO:0000313" key="4">
    <source>
        <dbReference type="Proteomes" id="UP000187406"/>
    </source>
</evidence>
<dbReference type="FunFam" id="1.25.40.10:FF:000427">
    <property type="entry name" value="Pentatricopeptide repeat-containing protein chloroplastic"/>
    <property type="match status" value="1"/>
</dbReference>
<dbReference type="OrthoDB" id="185373at2759"/>
<feature type="repeat" description="PPR" evidence="2">
    <location>
        <begin position="404"/>
        <end position="434"/>
    </location>
</feature>
<organism evidence="3 4">
    <name type="scientific">Cephalotus follicularis</name>
    <name type="common">Albany pitcher plant</name>
    <dbReference type="NCBI Taxonomy" id="3775"/>
    <lineage>
        <taxon>Eukaryota</taxon>
        <taxon>Viridiplantae</taxon>
        <taxon>Streptophyta</taxon>
        <taxon>Embryophyta</taxon>
        <taxon>Tracheophyta</taxon>
        <taxon>Spermatophyta</taxon>
        <taxon>Magnoliopsida</taxon>
        <taxon>eudicotyledons</taxon>
        <taxon>Gunneridae</taxon>
        <taxon>Pentapetalae</taxon>
        <taxon>rosids</taxon>
        <taxon>fabids</taxon>
        <taxon>Oxalidales</taxon>
        <taxon>Cephalotaceae</taxon>
        <taxon>Cephalotus</taxon>
    </lineage>
</organism>
<evidence type="ECO:0000256" key="2">
    <source>
        <dbReference type="PROSITE-ProRule" id="PRU00708"/>
    </source>
</evidence>
<dbReference type="InterPro" id="IPR011990">
    <property type="entry name" value="TPR-like_helical_dom_sf"/>
</dbReference>
<dbReference type="Pfam" id="PF13041">
    <property type="entry name" value="PPR_2"/>
    <property type="match status" value="1"/>
</dbReference>
<dbReference type="FunFam" id="1.25.40.10:FF:000073">
    <property type="entry name" value="Pentatricopeptide repeat-containing protein chloroplastic"/>
    <property type="match status" value="1"/>
</dbReference>
<dbReference type="NCBIfam" id="TIGR00756">
    <property type="entry name" value="PPR"/>
    <property type="match status" value="4"/>
</dbReference>
<dbReference type="GO" id="GO:0009451">
    <property type="term" value="P:RNA modification"/>
    <property type="evidence" value="ECO:0007669"/>
    <property type="project" value="InterPro"/>
</dbReference>
<dbReference type="PANTHER" id="PTHR47926">
    <property type="entry name" value="PENTATRICOPEPTIDE REPEAT-CONTAINING PROTEIN"/>
    <property type="match status" value="1"/>
</dbReference>
<dbReference type="PANTHER" id="PTHR47926:SF345">
    <property type="entry name" value="(WILD MALAYSIAN BANANA) HYPOTHETICAL PROTEIN"/>
    <property type="match status" value="1"/>
</dbReference>
<feature type="repeat" description="PPR" evidence="2">
    <location>
        <begin position="373"/>
        <end position="403"/>
    </location>
</feature>
<protein>
    <submittedName>
        <fullName evidence="3">PPR domain-containing protein/PPR_2 domain-containing protein/PPR_3 domain-containing protein</fullName>
    </submittedName>
</protein>
<dbReference type="Pfam" id="PF20431">
    <property type="entry name" value="E_motif"/>
    <property type="match status" value="1"/>
</dbReference>
<dbReference type="FunFam" id="1.25.40.10:FF:000989">
    <property type="entry name" value="Pentatricopeptide repeat-containing protein At1g31430"/>
    <property type="match status" value="1"/>
</dbReference>
<dbReference type="InterPro" id="IPR046960">
    <property type="entry name" value="PPR_At4g14850-like_plant"/>
</dbReference>
<proteinExistence type="predicted"/>
<dbReference type="PROSITE" id="PS51375">
    <property type="entry name" value="PPR"/>
    <property type="match status" value="5"/>
</dbReference>
<dbReference type="InParanoid" id="A0A1Q3CRU3"/>
<feature type="repeat" description="PPR" evidence="2">
    <location>
        <begin position="201"/>
        <end position="235"/>
    </location>
</feature>
<comment type="caution">
    <text evidence="3">The sequence shown here is derived from an EMBL/GenBank/DDBJ whole genome shotgun (WGS) entry which is preliminary data.</text>
</comment>